<organism evidence="1 2">
    <name type="scientific">Streptomyces roseolus</name>
    <dbReference type="NCBI Taxonomy" id="67358"/>
    <lineage>
        <taxon>Bacteria</taxon>
        <taxon>Bacillati</taxon>
        <taxon>Actinomycetota</taxon>
        <taxon>Actinomycetes</taxon>
        <taxon>Kitasatosporales</taxon>
        <taxon>Streptomycetaceae</taxon>
        <taxon>Streptomyces</taxon>
    </lineage>
</organism>
<accession>A0ABU4KF24</accession>
<reference evidence="1 2" key="1">
    <citation type="submission" date="2023-10" db="EMBL/GenBank/DDBJ databases">
        <authorList>
            <person name="Wang X.X."/>
        </authorList>
    </citation>
    <scope>NUCLEOTIDE SEQUENCE [LARGE SCALE GENOMIC DNA]</scope>
    <source>
        <strain evidence="1 2">NBRC 12816</strain>
    </source>
</reference>
<evidence type="ECO:0000313" key="1">
    <source>
        <dbReference type="EMBL" id="MDX2296390.1"/>
    </source>
</evidence>
<evidence type="ECO:0000313" key="2">
    <source>
        <dbReference type="Proteomes" id="UP001278571"/>
    </source>
</evidence>
<sequence length="125" mass="14701">MSEDEDLGWQILRQIEKDHEWRVQNPEAFFKRLCDDMWRTTPDDEALAVFKIRVRNAAWWAIDAVECIEQVVAERPAWAPPILQEWADLWFGVSATEDPEPYFAWLAERSAELRAAVEEERRGPS</sequence>
<dbReference type="EMBL" id="JAWJZF010000492">
    <property type="protein sequence ID" value="MDX2296390.1"/>
    <property type="molecule type" value="Genomic_DNA"/>
</dbReference>
<name>A0ABU4KF24_9ACTN</name>
<dbReference type="Proteomes" id="UP001278571">
    <property type="component" value="Unassembled WGS sequence"/>
</dbReference>
<dbReference type="RefSeq" id="WP_319012558.1">
    <property type="nucleotide sequence ID" value="NZ_JAWJZF010000492.1"/>
</dbReference>
<gene>
    <name evidence="1" type="ORF">R2363_29945</name>
</gene>
<comment type="caution">
    <text evidence="1">The sequence shown here is derived from an EMBL/GenBank/DDBJ whole genome shotgun (WGS) entry which is preliminary data.</text>
</comment>
<proteinExistence type="predicted"/>
<keyword evidence="2" id="KW-1185">Reference proteome</keyword>
<protein>
    <submittedName>
        <fullName evidence="1">Uncharacterized protein</fullName>
    </submittedName>
</protein>